<feature type="binding site" evidence="6">
    <location>
        <begin position="209"/>
        <end position="211"/>
    </location>
    <ligand>
        <name>substrate</name>
    </ligand>
</feature>
<feature type="binding site" evidence="6">
    <location>
        <position position="149"/>
    </location>
    <ligand>
        <name>substrate</name>
    </ligand>
</feature>
<dbReference type="UniPathway" id="UPA01068">
    <property type="reaction ID" value="UER00304"/>
</dbReference>
<feature type="domain" description="Pyridoxine 5'-phosphate oxidase dimerisation C-terminal" evidence="9">
    <location>
        <begin position="190"/>
        <end position="230"/>
    </location>
</feature>
<evidence type="ECO:0000313" key="11">
    <source>
        <dbReference type="EMBL" id="GEN02658.1"/>
    </source>
</evidence>
<evidence type="ECO:0000313" key="10">
    <source>
        <dbReference type="EMBL" id="GAN63842.1"/>
    </source>
</evidence>
<evidence type="ECO:0000256" key="2">
    <source>
        <dbReference type="ARBA" id="ARBA00022630"/>
    </source>
</evidence>
<evidence type="ECO:0000313" key="13">
    <source>
        <dbReference type="Proteomes" id="UP000321104"/>
    </source>
</evidence>
<dbReference type="InterPro" id="IPR019740">
    <property type="entry name" value="Pyridox_Oxase_CS"/>
</dbReference>
<dbReference type="Gene3D" id="2.30.110.10">
    <property type="entry name" value="Electron Transport, Fmn-binding Protein, Chain A"/>
    <property type="match status" value="1"/>
</dbReference>
<dbReference type="PIRSF" id="PIRSF000190">
    <property type="entry name" value="Pyd_amn-ph_oxd"/>
    <property type="match status" value="1"/>
</dbReference>
<feature type="binding site" evidence="6 7">
    <location>
        <position position="101"/>
    </location>
    <ligand>
        <name>FMN</name>
        <dbReference type="ChEBI" id="CHEBI:58210"/>
    </ligand>
</feature>
<dbReference type="Pfam" id="PF01243">
    <property type="entry name" value="PNPOx_N"/>
    <property type="match status" value="1"/>
</dbReference>
<accession>A0A6N3T3V7</accession>
<dbReference type="SUPFAM" id="SSF50475">
    <property type="entry name" value="FMN-binding split barrel"/>
    <property type="match status" value="1"/>
</dbReference>
<evidence type="ECO:0000256" key="4">
    <source>
        <dbReference type="ARBA" id="ARBA00023002"/>
    </source>
</evidence>
<dbReference type="InterPro" id="IPR011576">
    <property type="entry name" value="Pyridox_Oxase_N"/>
</dbReference>
<feature type="binding site" evidence="6 7">
    <location>
        <position position="213"/>
    </location>
    <ligand>
        <name>FMN</name>
        <dbReference type="ChEBI" id="CHEBI:58210"/>
    </ligand>
</feature>
<comment type="subunit">
    <text evidence="6">Homodimer.</text>
</comment>
<feature type="binding site" evidence="6 7">
    <location>
        <begin position="94"/>
        <end position="95"/>
    </location>
    <ligand>
        <name>FMN</name>
        <dbReference type="ChEBI" id="CHEBI:58210"/>
    </ligand>
</feature>
<evidence type="ECO:0000259" key="9">
    <source>
        <dbReference type="Pfam" id="PF10590"/>
    </source>
</evidence>
<reference evidence="10 12" key="1">
    <citation type="submission" date="2012-11" db="EMBL/GenBank/DDBJ databases">
        <title>Whole genome sequence of Acetobacter indonesiensis 5H-1.</title>
        <authorList>
            <person name="Azuma Y."/>
            <person name="Higashiura N."/>
            <person name="Hirakawa H."/>
            <person name="Matsushita K."/>
        </authorList>
    </citation>
    <scope>NUCLEOTIDE SEQUENCE [LARGE SCALE GENOMIC DNA]</scope>
    <source>
        <strain evidence="10 12">5H-1</strain>
    </source>
</reference>
<dbReference type="GO" id="GO:0010181">
    <property type="term" value="F:FMN binding"/>
    <property type="evidence" value="ECO:0007669"/>
    <property type="project" value="UniProtKB-UniRule"/>
</dbReference>
<proteinExistence type="inferred from homology"/>
<dbReference type="GO" id="GO:0004733">
    <property type="term" value="F:pyridoxamine phosphate oxidase activity"/>
    <property type="evidence" value="ECO:0007669"/>
    <property type="project" value="UniProtKB-UniRule"/>
</dbReference>
<protein>
    <recommendedName>
        <fullName evidence="6">Pyridoxine/pyridoxamine 5'-phosphate oxidase</fullName>
        <ecNumber evidence="6">1.4.3.5</ecNumber>
    </recommendedName>
    <alternativeName>
        <fullName evidence="6">PNP/PMP oxidase</fullName>
        <shortName evidence="6">PNPOx</shortName>
    </alternativeName>
    <alternativeName>
        <fullName evidence="6">Pyridoxal 5'-phosphate synthase</fullName>
    </alternativeName>
</protein>
<dbReference type="Proteomes" id="UP000032673">
    <property type="component" value="Unassembled WGS sequence"/>
</dbReference>
<dbReference type="Pfam" id="PF10590">
    <property type="entry name" value="PNP_phzG_C"/>
    <property type="match status" value="1"/>
</dbReference>
<keyword evidence="12" id="KW-1185">Reference proteome</keyword>
<keyword evidence="2 6" id="KW-0285">Flavoprotein</keyword>
<feature type="binding site" evidence="6">
    <location>
        <position position="84"/>
    </location>
    <ligand>
        <name>substrate</name>
    </ligand>
</feature>
<feature type="binding site" evidence="6 7">
    <location>
        <position position="100"/>
    </location>
    <ligand>
        <name>FMN</name>
        <dbReference type="ChEBI" id="CHEBI:58210"/>
    </ligand>
</feature>
<dbReference type="HAMAP" id="MF_01629">
    <property type="entry name" value="PdxH"/>
    <property type="match status" value="1"/>
</dbReference>
<keyword evidence="4 6" id="KW-0560">Oxidoreductase</keyword>
<dbReference type="InterPro" id="IPR019576">
    <property type="entry name" value="Pyridoxamine_oxidase_dimer_C"/>
</dbReference>
<dbReference type="InterPro" id="IPR000659">
    <property type="entry name" value="Pyridox_Oxase"/>
</dbReference>
<feature type="binding site" evidence="6">
    <location>
        <position position="145"/>
    </location>
    <ligand>
        <name>substrate</name>
    </ligand>
</feature>
<feature type="binding site" evidence="6 7">
    <location>
        <position position="203"/>
    </location>
    <ligand>
        <name>FMN</name>
        <dbReference type="ChEBI" id="CHEBI:58210"/>
    </ligand>
</feature>
<keyword evidence="3 6" id="KW-0288">FMN</keyword>
<feature type="domain" description="Pyridoxamine 5'-phosphate oxidase N-terminal" evidence="8">
    <location>
        <begin position="52"/>
        <end position="176"/>
    </location>
</feature>
<dbReference type="GO" id="GO:0008615">
    <property type="term" value="P:pyridoxine biosynthetic process"/>
    <property type="evidence" value="ECO:0007669"/>
    <property type="project" value="UniProtKB-UniRule"/>
</dbReference>
<sequence length="230" mass="26022">MMTASSNSPDGGTLEKVGMTENTHTTAPDMANNPPLIDVTANPFTLFDVWMKDAEQTEPSDPNAMVLATSTPDGHPSARIVLLKGADQRGFVFYTNQHSRKGDELAENPNVALLFHWKSLRRQIRIEGAVTHVTSEEADIYFASRSRMSRLGAIASDQSRPLEDRSIFEARLKKAEARYGEGDIPRPTNWSGYRVKPVAFEFWQERPYRLHDRARWTPDENGWSVTRLYP</sequence>
<comment type="cofactor">
    <cofactor evidence="6 7">
        <name>FMN</name>
        <dbReference type="ChEBI" id="CHEBI:58210"/>
    </cofactor>
    <text evidence="6 7">Binds 1 FMN per subunit.</text>
</comment>
<comment type="function">
    <text evidence="6">Catalyzes the oxidation of either pyridoxine 5'-phosphate (PNP) or pyridoxamine 5'-phosphate (PMP) into pyridoxal 5'-phosphate (PLP).</text>
</comment>
<dbReference type="PANTHER" id="PTHR10851:SF0">
    <property type="entry name" value="PYRIDOXINE-5'-PHOSPHATE OXIDASE"/>
    <property type="match status" value="1"/>
</dbReference>
<reference evidence="11 13" key="2">
    <citation type="submission" date="2019-07" db="EMBL/GenBank/DDBJ databases">
        <title>Whole genome shotgun sequence of Acetobacter indonesiensis NBRC 16471.</title>
        <authorList>
            <person name="Hosoyama A."/>
            <person name="Uohara A."/>
            <person name="Ohji S."/>
            <person name="Ichikawa N."/>
        </authorList>
    </citation>
    <scope>NUCLEOTIDE SEQUENCE [LARGE SCALE GENOMIC DNA]</scope>
    <source>
        <strain evidence="11 13">NBRC 16471</strain>
    </source>
</reference>
<comment type="pathway">
    <text evidence="6">Cofactor metabolism; pyridoxal 5'-phosphate salvage; pyridoxal 5'-phosphate from pyridoxine 5'-phosphate: step 1/1.</text>
</comment>
<comment type="catalytic activity">
    <reaction evidence="6">
        <text>pyridoxine 5'-phosphate + O2 = pyridoxal 5'-phosphate + H2O2</text>
        <dbReference type="Rhea" id="RHEA:15149"/>
        <dbReference type="ChEBI" id="CHEBI:15379"/>
        <dbReference type="ChEBI" id="CHEBI:16240"/>
        <dbReference type="ChEBI" id="CHEBI:58589"/>
        <dbReference type="ChEBI" id="CHEBI:597326"/>
        <dbReference type="EC" id="1.4.3.5"/>
    </reaction>
</comment>
<dbReference type="NCBIfam" id="TIGR00558">
    <property type="entry name" value="pdxH"/>
    <property type="match status" value="1"/>
</dbReference>
<gene>
    <name evidence="6 11" type="primary">pdxH</name>
    <name evidence="10" type="ORF">Abin_047_096</name>
    <name evidence="11" type="ORF">AIN02nite_06830</name>
</gene>
<keyword evidence="5 6" id="KW-0664">Pyridoxine biosynthesis</keyword>
<comment type="caution">
    <text evidence="11">The sequence shown here is derived from an EMBL/GenBank/DDBJ whole genome shotgun (WGS) entry which is preliminary data.</text>
</comment>
<comment type="similarity">
    <text evidence="1 6">Belongs to the pyridoxamine 5'-phosphate oxidase family.</text>
</comment>
<dbReference type="NCBIfam" id="NF004231">
    <property type="entry name" value="PRK05679.1"/>
    <property type="match status" value="1"/>
</dbReference>
<dbReference type="EMBL" id="BJXQ01000003">
    <property type="protein sequence ID" value="GEN02658.1"/>
    <property type="molecule type" value="Genomic_DNA"/>
</dbReference>
<dbReference type="Proteomes" id="UP000321104">
    <property type="component" value="Unassembled WGS sequence"/>
</dbReference>
<dbReference type="InterPro" id="IPR012349">
    <property type="entry name" value="Split_barrel_FMN-bd"/>
</dbReference>
<dbReference type="PROSITE" id="PS01064">
    <property type="entry name" value="PYRIDOX_OXIDASE"/>
    <property type="match status" value="1"/>
</dbReference>
<dbReference type="EMBL" id="BAMW01000045">
    <property type="protein sequence ID" value="GAN63842.1"/>
    <property type="molecule type" value="Genomic_DNA"/>
</dbReference>
<comment type="catalytic activity">
    <reaction evidence="6">
        <text>pyridoxamine 5'-phosphate + O2 + H2O = pyridoxal 5'-phosphate + H2O2 + NH4(+)</text>
        <dbReference type="Rhea" id="RHEA:15817"/>
        <dbReference type="ChEBI" id="CHEBI:15377"/>
        <dbReference type="ChEBI" id="CHEBI:15379"/>
        <dbReference type="ChEBI" id="CHEBI:16240"/>
        <dbReference type="ChEBI" id="CHEBI:28938"/>
        <dbReference type="ChEBI" id="CHEBI:58451"/>
        <dbReference type="ChEBI" id="CHEBI:597326"/>
        <dbReference type="EC" id="1.4.3.5"/>
    </reaction>
</comment>
<evidence type="ECO:0000259" key="8">
    <source>
        <dbReference type="Pfam" id="PF01243"/>
    </source>
</evidence>
<evidence type="ECO:0000256" key="1">
    <source>
        <dbReference type="ARBA" id="ARBA00007301"/>
    </source>
</evidence>
<evidence type="ECO:0000313" key="12">
    <source>
        <dbReference type="Proteomes" id="UP000032673"/>
    </source>
</evidence>
<organism evidence="11 13">
    <name type="scientific">Acetobacter indonesiensis</name>
    <dbReference type="NCBI Taxonomy" id="104101"/>
    <lineage>
        <taxon>Bacteria</taxon>
        <taxon>Pseudomonadati</taxon>
        <taxon>Pseudomonadota</taxon>
        <taxon>Alphaproteobacteria</taxon>
        <taxon>Acetobacterales</taxon>
        <taxon>Acetobacteraceae</taxon>
        <taxon>Acetobacter</taxon>
    </lineage>
</organism>
<name>A0A6N3T3V7_9PROT</name>
<evidence type="ECO:0000256" key="3">
    <source>
        <dbReference type="ARBA" id="ARBA00022643"/>
    </source>
</evidence>
<feature type="binding site" evidence="6">
    <location>
        <position position="141"/>
    </location>
    <ligand>
        <name>substrate</name>
    </ligand>
</feature>
<feature type="binding site" evidence="6 7">
    <location>
        <position position="123"/>
    </location>
    <ligand>
        <name>FMN</name>
        <dbReference type="ChEBI" id="CHEBI:58210"/>
    </ligand>
</feature>
<evidence type="ECO:0000256" key="7">
    <source>
        <dbReference type="PIRSR" id="PIRSR000190-2"/>
    </source>
</evidence>
<feature type="binding site" evidence="6 7">
    <location>
        <begin position="79"/>
        <end position="84"/>
    </location>
    <ligand>
        <name>FMN</name>
        <dbReference type="ChEBI" id="CHEBI:58210"/>
    </ligand>
</feature>
<dbReference type="EC" id="1.4.3.5" evidence="6"/>
<evidence type="ECO:0000256" key="6">
    <source>
        <dbReference type="HAMAP-Rule" id="MF_01629"/>
    </source>
</evidence>
<feature type="binding site" evidence="6 7">
    <location>
        <begin position="158"/>
        <end position="159"/>
    </location>
    <ligand>
        <name>FMN</name>
        <dbReference type="ChEBI" id="CHEBI:58210"/>
    </ligand>
</feature>
<dbReference type="AlphaFoldDB" id="A0A6N3T3V7"/>
<comment type="pathway">
    <text evidence="6">Cofactor metabolism; pyridoxal 5'-phosphate salvage; pyridoxal 5'-phosphate from pyridoxamine 5'-phosphate: step 1/1.</text>
</comment>
<evidence type="ECO:0000256" key="5">
    <source>
        <dbReference type="ARBA" id="ARBA00023096"/>
    </source>
</evidence>
<dbReference type="PANTHER" id="PTHR10851">
    <property type="entry name" value="PYRIDOXINE-5-PHOSPHATE OXIDASE"/>
    <property type="match status" value="1"/>
</dbReference>